<evidence type="ECO:0000256" key="4">
    <source>
        <dbReference type="PROSITE-ProRule" id="PRU00335"/>
    </source>
</evidence>
<dbReference type="Proteomes" id="UP001144280">
    <property type="component" value="Unassembled WGS sequence"/>
</dbReference>
<evidence type="ECO:0000256" key="1">
    <source>
        <dbReference type="ARBA" id="ARBA00023015"/>
    </source>
</evidence>
<dbReference type="InterPro" id="IPR009057">
    <property type="entry name" value="Homeodomain-like_sf"/>
</dbReference>
<dbReference type="PANTHER" id="PTHR30055">
    <property type="entry name" value="HTH-TYPE TRANSCRIPTIONAL REGULATOR RUTR"/>
    <property type="match status" value="1"/>
</dbReference>
<dbReference type="InterPro" id="IPR041347">
    <property type="entry name" value="MftR_C"/>
</dbReference>
<dbReference type="InterPro" id="IPR050109">
    <property type="entry name" value="HTH-type_TetR-like_transc_reg"/>
</dbReference>
<keyword evidence="3" id="KW-0804">Transcription</keyword>
<evidence type="ECO:0000313" key="6">
    <source>
        <dbReference type="EMBL" id="GLH96960.1"/>
    </source>
</evidence>
<dbReference type="PROSITE" id="PS50977">
    <property type="entry name" value="HTH_TETR_2"/>
    <property type="match status" value="1"/>
</dbReference>
<gene>
    <name evidence="6" type="ORF">Pa4123_22340</name>
</gene>
<reference evidence="6" key="1">
    <citation type="submission" date="2022-12" db="EMBL/GenBank/DDBJ databases">
        <title>New Phytohabitans aurantiacus sp. RD004123 nov., an actinomycete isolated from soil.</title>
        <authorList>
            <person name="Triningsih D.W."/>
            <person name="Harunari E."/>
            <person name="Igarashi Y."/>
        </authorList>
    </citation>
    <scope>NUCLEOTIDE SEQUENCE</scope>
    <source>
        <strain evidence="6">RD004123</strain>
    </source>
</reference>
<evidence type="ECO:0000259" key="5">
    <source>
        <dbReference type="PROSITE" id="PS50977"/>
    </source>
</evidence>
<evidence type="ECO:0000313" key="7">
    <source>
        <dbReference type="Proteomes" id="UP001144280"/>
    </source>
</evidence>
<organism evidence="6 7">
    <name type="scientific">Phytohabitans aurantiacus</name>
    <dbReference type="NCBI Taxonomy" id="3016789"/>
    <lineage>
        <taxon>Bacteria</taxon>
        <taxon>Bacillati</taxon>
        <taxon>Actinomycetota</taxon>
        <taxon>Actinomycetes</taxon>
        <taxon>Micromonosporales</taxon>
        <taxon>Micromonosporaceae</taxon>
    </lineage>
</organism>
<dbReference type="Pfam" id="PF00440">
    <property type="entry name" value="TetR_N"/>
    <property type="match status" value="1"/>
</dbReference>
<keyword evidence="7" id="KW-1185">Reference proteome</keyword>
<evidence type="ECO:0000256" key="3">
    <source>
        <dbReference type="ARBA" id="ARBA00023163"/>
    </source>
</evidence>
<dbReference type="RefSeq" id="WP_281894349.1">
    <property type="nucleotide sequence ID" value="NZ_BSDI01000007.1"/>
</dbReference>
<dbReference type="Pfam" id="PF17754">
    <property type="entry name" value="TetR_C_14"/>
    <property type="match status" value="1"/>
</dbReference>
<dbReference type="InterPro" id="IPR001647">
    <property type="entry name" value="HTH_TetR"/>
</dbReference>
<keyword evidence="1" id="KW-0805">Transcription regulation</keyword>
<evidence type="ECO:0000256" key="2">
    <source>
        <dbReference type="ARBA" id="ARBA00023125"/>
    </source>
</evidence>
<comment type="caution">
    <text evidence="6">The sequence shown here is derived from an EMBL/GenBank/DDBJ whole genome shotgun (WGS) entry which is preliminary data.</text>
</comment>
<proteinExistence type="predicted"/>
<accession>A0ABQ5QUE4</accession>
<keyword evidence="2 4" id="KW-0238">DNA-binding</keyword>
<protein>
    <submittedName>
        <fullName evidence="6">TetR family transcriptional regulator</fullName>
    </submittedName>
</protein>
<name>A0ABQ5QUE4_9ACTN</name>
<dbReference type="PANTHER" id="PTHR30055:SF238">
    <property type="entry name" value="MYCOFACTOCIN BIOSYNTHESIS TRANSCRIPTIONAL REGULATOR MFTR-RELATED"/>
    <property type="match status" value="1"/>
</dbReference>
<dbReference type="Gene3D" id="1.10.10.60">
    <property type="entry name" value="Homeodomain-like"/>
    <property type="match status" value="1"/>
</dbReference>
<dbReference type="SUPFAM" id="SSF46689">
    <property type="entry name" value="Homeodomain-like"/>
    <property type="match status" value="1"/>
</dbReference>
<feature type="domain" description="HTH tetR-type" evidence="5">
    <location>
        <begin position="13"/>
        <end position="73"/>
    </location>
</feature>
<dbReference type="EMBL" id="BSDI01000007">
    <property type="protein sequence ID" value="GLH96960.1"/>
    <property type="molecule type" value="Genomic_DNA"/>
</dbReference>
<dbReference type="Gene3D" id="1.10.357.10">
    <property type="entry name" value="Tetracycline Repressor, domain 2"/>
    <property type="match status" value="1"/>
</dbReference>
<feature type="DNA-binding region" description="H-T-H motif" evidence="4">
    <location>
        <begin position="36"/>
        <end position="55"/>
    </location>
</feature>
<sequence length="201" mass="22026">MTSEVSLRERKKQATRAALSHAAWSLMIEHGLQAVTPETVAEAVDVSPRTFRNYFASREEAILYGLVRRAGSIADALRARPAGEPVWDSLIEVLPDMVAGLLGESRDLLLLMHAILRDPAMFAQHLVAFEHSQELFAAVIAERTGTDHRYDLSPRLLAAALGVAMRTAALAWAQSETDVSIADLIRRCLMELRAGIPLGES</sequence>